<name>A0A8J5KJC8_ZINOF</name>
<protein>
    <submittedName>
        <fullName evidence="1">Uncharacterized protein</fullName>
    </submittedName>
</protein>
<evidence type="ECO:0000313" key="1">
    <source>
        <dbReference type="EMBL" id="KAG6479113.1"/>
    </source>
</evidence>
<organism evidence="1 2">
    <name type="scientific">Zingiber officinale</name>
    <name type="common">Ginger</name>
    <name type="synonym">Amomum zingiber</name>
    <dbReference type="NCBI Taxonomy" id="94328"/>
    <lineage>
        <taxon>Eukaryota</taxon>
        <taxon>Viridiplantae</taxon>
        <taxon>Streptophyta</taxon>
        <taxon>Embryophyta</taxon>
        <taxon>Tracheophyta</taxon>
        <taxon>Spermatophyta</taxon>
        <taxon>Magnoliopsida</taxon>
        <taxon>Liliopsida</taxon>
        <taxon>Zingiberales</taxon>
        <taxon>Zingiberaceae</taxon>
        <taxon>Zingiber</taxon>
    </lineage>
</organism>
<accession>A0A8J5KJC8</accession>
<dbReference type="AlphaFoldDB" id="A0A8J5KJC8"/>
<proteinExistence type="predicted"/>
<dbReference type="EMBL" id="JACMSC010000017">
    <property type="protein sequence ID" value="KAG6479113.1"/>
    <property type="molecule type" value="Genomic_DNA"/>
</dbReference>
<gene>
    <name evidence="1" type="ORF">ZIOFF_062573</name>
</gene>
<sequence length="67" mass="6991">MPACTKRFRGFITSEATRTRSVSSAAFSLAIAEEAPKATAAAVSSSVSDLFELLSEFLSSSISISIS</sequence>
<dbReference type="Proteomes" id="UP000734854">
    <property type="component" value="Unassembled WGS sequence"/>
</dbReference>
<evidence type="ECO:0000313" key="2">
    <source>
        <dbReference type="Proteomes" id="UP000734854"/>
    </source>
</evidence>
<comment type="caution">
    <text evidence="1">The sequence shown here is derived from an EMBL/GenBank/DDBJ whole genome shotgun (WGS) entry which is preliminary data.</text>
</comment>
<keyword evidence="2" id="KW-1185">Reference proteome</keyword>
<reference evidence="1 2" key="1">
    <citation type="submission" date="2020-08" db="EMBL/GenBank/DDBJ databases">
        <title>Plant Genome Project.</title>
        <authorList>
            <person name="Zhang R.-G."/>
        </authorList>
    </citation>
    <scope>NUCLEOTIDE SEQUENCE [LARGE SCALE GENOMIC DNA]</scope>
    <source>
        <tissue evidence="1">Rhizome</tissue>
    </source>
</reference>